<dbReference type="Gene3D" id="1.10.150.170">
    <property type="entry name" value="Putative methyltransferase TM0872, insert domain"/>
    <property type="match status" value="1"/>
</dbReference>
<feature type="binding site" evidence="6">
    <location>
        <position position="60"/>
    </location>
    <ligand>
        <name>S-adenosyl-L-methionine</name>
        <dbReference type="ChEBI" id="CHEBI:59789"/>
    </ligand>
</feature>
<evidence type="ECO:0000256" key="4">
    <source>
        <dbReference type="ARBA" id="ARBA00022679"/>
    </source>
</evidence>
<comment type="similarity">
    <text evidence="1 6">Belongs to the methyltransferase superfamily. RsmH family.</text>
</comment>
<keyword evidence="4 6" id="KW-0808">Transferase</keyword>
<gene>
    <name evidence="6 7" type="primary">rsmH</name>
    <name evidence="7" type="ORF">JDW22_09925</name>
</gene>
<name>A0ABS1BVI5_9NEIS</name>
<feature type="binding site" evidence="6">
    <location>
        <position position="86"/>
    </location>
    <ligand>
        <name>S-adenosyl-L-methionine</name>
        <dbReference type="ChEBI" id="CHEBI:59789"/>
    </ligand>
</feature>
<keyword evidence="8" id="KW-1185">Reference proteome</keyword>
<comment type="function">
    <text evidence="6">Specifically methylates the N4 position of cytidine in position 1402 (C1402) of 16S rRNA.</text>
</comment>
<protein>
    <recommendedName>
        <fullName evidence="6">Ribosomal RNA small subunit methyltransferase H</fullName>
        <ecNumber evidence="6">2.1.1.199</ecNumber>
    </recommendedName>
    <alternativeName>
        <fullName evidence="6">16S rRNA m(4)C1402 methyltransferase</fullName>
    </alternativeName>
    <alternativeName>
        <fullName evidence="6">rRNA (cytosine-N(4)-)-methyltransferase RsmH</fullName>
    </alternativeName>
</protein>
<dbReference type="InterPro" id="IPR029063">
    <property type="entry name" value="SAM-dependent_MTases_sf"/>
</dbReference>
<evidence type="ECO:0000256" key="1">
    <source>
        <dbReference type="ARBA" id="ARBA00010396"/>
    </source>
</evidence>
<feature type="binding site" evidence="6">
    <location>
        <position position="114"/>
    </location>
    <ligand>
        <name>S-adenosyl-L-methionine</name>
        <dbReference type="ChEBI" id="CHEBI:59789"/>
    </ligand>
</feature>
<feature type="binding site" evidence="6">
    <location>
        <position position="107"/>
    </location>
    <ligand>
        <name>S-adenosyl-L-methionine</name>
        <dbReference type="ChEBI" id="CHEBI:59789"/>
    </ligand>
</feature>
<keyword evidence="6" id="KW-0963">Cytoplasm</keyword>
<comment type="subcellular location">
    <subcellularLocation>
        <location evidence="6">Cytoplasm</location>
    </subcellularLocation>
</comment>
<proteinExistence type="inferred from homology"/>
<dbReference type="EMBL" id="JAEHNZ010000003">
    <property type="protein sequence ID" value="MBK0396880.1"/>
    <property type="molecule type" value="Genomic_DNA"/>
</dbReference>
<evidence type="ECO:0000313" key="7">
    <source>
        <dbReference type="EMBL" id="MBK0396880.1"/>
    </source>
</evidence>
<dbReference type="RefSeq" id="WP_200522925.1">
    <property type="nucleotide sequence ID" value="NZ_JAEHNZ010000003.1"/>
</dbReference>
<comment type="caution">
    <text evidence="7">The sequence shown here is derived from an EMBL/GenBank/DDBJ whole genome shotgun (WGS) entry which is preliminary data.</text>
</comment>
<evidence type="ECO:0000256" key="3">
    <source>
        <dbReference type="ARBA" id="ARBA00022603"/>
    </source>
</evidence>
<dbReference type="SUPFAM" id="SSF53335">
    <property type="entry name" value="S-adenosyl-L-methionine-dependent methyltransferases"/>
    <property type="match status" value="1"/>
</dbReference>
<dbReference type="InterPro" id="IPR023397">
    <property type="entry name" value="SAM-dep_MeTrfase_MraW_recog"/>
</dbReference>
<evidence type="ECO:0000256" key="5">
    <source>
        <dbReference type="ARBA" id="ARBA00022691"/>
    </source>
</evidence>
<dbReference type="Proteomes" id="UP000614058">
    <property type="component" value="Unassembled WGS sequence"/>
</dbReference>
<dbReference type="SUPFAM" id="SSF81799">
    <property type="entry name" value="Putative methyltransferase TM0872, insert domain"/>
    <property type="match status" value="1"/>
</dbReference>
<sequence length="324" mass="35444">MNLAEKPEPFQHITVLLNEAVDALNIQENGIYVDGTFGRGGHSRLILSKLGAKGRLVVFDKDPQAIAVARDLAAQDARVSVVHNGFSHFQAALDELGVAKIDGALFDLGISSPQIDDASRGFSFRFDAPLDMRMDTTRGQSAADWLAVAGEDEINEVIKNYGEERFSRAIARAIVAQRGETPIDTTFKLAKIAAQCVRTRERGQDPATRTFQAIRIFINRELDEIQAVLPQAVERLNLGGRLAVIAFHSLEDRLVKQFIRQYATHAPLPKWAMVRDADLPQPPLLAIGKAVKASAAEVAANPRARSAVLRVAERTAGQFDFQAA</sequence>
<dbReference type="InterPro" id="IPR002903">
    <property type="entry name" value="RsmH"/>
</dbReference>
<dbReference type="NCBIfam" id="TIGR00006">
    <property type="entry name" value="16S rRNA (cytosine(1402)-N(4))-methyltransferase RsmH"/>
    <property type="match status" value="1"/>
</dbReference>
<evidence type="ECO:0000256" key="6">
    <source>
        <dbReference type="HAMAP-Rule" id="MF_01007"/>
    </source>
</evidence>
<dbReference type="EC" id="2.1.1.199" evidence="6"/>
<reference evidence="7 8" key="1">
    <citation type="journal article" date="2021" name="Pathogens">
        <title>Isolation and Characterization of Kingella bonacorsii sp. nov., A Novel Kingella Species Detected in a Stable Periodontitis Subject.</title>
        <authorList>
            <person name="Antezack A."/>
            <person name="Boxberger M."/>
            <person name="Rolland C."/>
            <person name="Monnet-Corti V."/>
            <person name="La Scola B."/>
        </authorList>
    </citation>
    <scope>NUCLEOTIDE SEQUENCE [LARGE SCALE GENOMIC DNA]</scope>
    <source>
        <strain evidence="7 8">Marseille-Q4569</strain>
    </source>
</reference>
<keyword evidence="2 6" id="KW-0698">rRNA processing</keyword>
<comment type="catalytic activity">
    <reaction evidence="6">
        <text>cytidine(1402) in 16S rRNA + S-adenosyl-L-methionine = N(4)-methylcytidine(1402) in 16S rRNA + S-adenosyl-L-homocysteine + H(+)</text>
        <dbReference type="Rhea" id="RHEA:42928"/>
        <dbReference type="Rhea" id="RHEA-COMP:10286"/>
        <dbReference type="Rhea" id="RHEA-COMP:10287"/>
        <dbReference type="ChEBI" id="CHEBI:15378"/>
        <dbReference type="ChEBI" id="CHEBI:57856"/>
        <dbReference type="ChEBI" id="CHEBI:59789"/>
        <dbReference type="ChEBI" id="CHEBI:74506"/>
        <dbReference type="ChEBI" id="CHEBI:82748"/>
        <dbReference type="EC" id="2.1.1.199"/>
    </reaction>
</comment>
<evidence type="ECO:0000313" key="8">
    <source>
        <dbReference type="Proteomes" id="UP000614058"/>
    </source>
</evidence>
<dbReference type="Pfam" id="PF01795">
    <property type="entry name" value="Methyltransf_5"/>
    <property type="match status" value="1"/>
</dbReference>
<dbReference type="PANTHER" id="PTHR11265">
    <property type="entry name" value="S-ADENOSYL-METHYLTRANSFERASE MRAW"/>
    <property type="match status" value="1"/>
</dbReference>
<dbReference type="PIRSF" id="PIRSF004486">
    <property type="entry name" value="MraW"/>
    <property type="match status" value="1"/>
</dbReference>
<feature type="binding site" evidence="6">
    <location>
        <begin position="40"/>
        <end position="42"/>
    </location>
    <ligand>
        <name>S-adenosyl-L-methionine</name>
        <dbReference type="ChEBI" id="CHEBI:59789"/>
    </ligand>
</feature>
<keyword evidence="3 6" id="KW-0489">Methyltransferase</keyword>
<evidence type="ECO:0000256" key="2">
    <source>
        <dbReference type="ARBA" id="ARBA00022552"/>
    </source>
</evidence>
<dbReference type="PANTHER" id="PTHR11265:SF0">
    <property type="entry name" value="12S RRNA N4-METHYLCYTIDINE METHYLTRANSFERASE"/>
    <property type="match status" value="1"/>
</dbReference>
<accession>A0ABS1BVI5</accession>
<dbReference type="Gene3D" id="3.40.50.150">
    <property type="entry name" value="Vaccinia Virus protein VP39"/>
    <property type="match status" value="1"/>
</dbReference>
<keyword evidence="5 6" id="KW-0949">S-adenosyl-L-methionine</keyword>
<dbReference type="HAMAP" id="MF_01007">
    <property type="entry name" value="16SrRNA_methyltr_H"/>
    <property type="match status" value="1"/>
</dbReference>
<organism evidence="7 8">
    <name type="scientific">Kingella bonacorsii</name>
    <dbReference type="NCBI Taxonomy" id="2796361"/>
    <lineage>
        <taxon>Bacteria</taxon>
        <taxon>Pseudomonadati</taxon>
        <taxon>Pseudomonadota</taxon>
        <taxon>Betaproteobacteria</taxon>
        <taxon>Neisseriales</taxon>
        <taxon>Neisseriaceae</taxon>
        <taxon>Kingella</taxon>
    </lineage>
</organism>